<dbReference type="PROSITE" id="PS50885">
    <property type="entry name" value="HAMP"/>
    <property type="match status" value="1"/>
</dbReference>
<accession>A0ABU9BWT6</accession>
<evidence type="ECO:0000256" key="7">
    <source>
        <dbReference type="ARBA" id="ARBA00022777"/>
    </source>
</evidence>
<dbReference type="Pfam" id="PF00672">
    <property type="entry name" value="HAMP"/>
    <property type="match status" value="1"/>
</dbReference>
<dbReference type="InterPro" id="IPR003594">
    <property type="entry name" value="HATPase_dom"/>
</dbReference>
<evidence type="ECO:0000256" key="10">
    <source>
        <dbReference type="ARBA" id="ARBA00023136"/>
    </source>
</evidence>
<evidence type="ECO:0000259" key="13">
    <source>
        <dbReference type="PROSITE" id="PS50885"/>
    </source>
</evidence>
<dbReference type="PRINTS" id="PR00344">
    <property type="entry name" value="BCTRLSENSOR"/>
</dbReference>
<dbReference type="InterPro" id="IPR004358">
    <property type="entry name" value="Sig_transdc_His_kin-like_C"/>
</dbReference>
<sequence length="471" mass="52115">MRAWWGRRSLRDRLMMGILTPVLAFTVVNTVVLYRQALRAADIAYDRTLLATAKSIGDLLEVNVDGEKPHLKSTLLYSALEPFEADNRSRLYYRVTGFDGETVSGFQALRPWHGQLPQKGPYAALVDFYDDHYQGVPVRVAVLLQPVTWATGQGMATVQVAETLELRETLARSLLVDTLWRQAALLVLIAGVVVFVVQRATRPVRQLSVRLRSRAEGDLAPLPSDGVPRELEPLVAATNHLMGRLSHLLDHQKRFVRDASHQLRTPLAVLKTQVQSAQRGDVDPMQALREIGDTVDRATTLANQMLALAKVEQIRQQADARPLDWAEIVRNVALDTSALIVERQLDFDIETQPAPVRAHEWALRELSRNLIHNAIKHGPEGGKLAIRLVTDRHHAALTVSDSGPGIQPEQRQRLFQPFASGSGRSGSGLGLAICHEIVGTLDGQIELENRVSHGVVEGLDATVRLPLASPR</sequence>
<dbReference type="InterPro" id="IPR003661">
    <property type="entry name" value="HisK_dim/P_dom"/>
</dbReference>
<dbReference type="PANTHER" id="PTHR45436:SF1">
    <property type="entry name" value="SENSOR PROTEIN QSEC"/>
    <property type="match status" value="1"/>
</dbReference>
<dbReference type="GO" id="GO:0016301">
    <property type="term" value="F:kinase activity"/>
    <property type="evidence" value="ECO:0007669"/>
    <property type="project" value="UniProtKB-KW"/>
</dbReference>
<evidence type="ECO:0000256" key="3">
    <source>
        <dbReference type="ARBA" id="ARBA00012438"/>
    </source>
</evidence>
<keyword evidence="10 11" id="KW-0472">Membrane</keyword>
<name>A0ABU9BWT6_9BURK</name>
<dbReference type="Pfam" id="PF08521">
    <property type="entry name" value="2CSK_N"/>
    <property type="match status" value="1"/>
</dbReference>
<dbReference type="Proteomes" id="UP001371218">
    <property type="component" value="Unassembled WGS sequence"/>
</dbReference>
<proteinExistence type="predicted"/>
<dbReference type="SMART" id="SM00387">
    <property type="entry name" value="HATPase_c"/>
    <property type="match status" value="1"/>
</dbReference>
<evidence type="ECO:0000256" key="5">
    <source>
        <dbReference type="ARBA" id="ARBA00022679"/>
    </source>
</evidence>
<evidence type="ECO:0000256" key="1">
    <source>
        <dbReference type="ARBA" id="ARBA00000085"/>
    </source>
</evidence>
<keyword evidence="9" id="KW-0902">Two-component regulatory system</keyword>
<dbReference type="Gene3D" id="3.30.565.10">
    <property type="entry name" value="Histidine kinase-like ATPase, C-terminal domain"/>
    <property type="match status" value="1"/>
</dbReference>
<dbReference type="InterPro" id="IPR036890">
    <property type="entry name" value="HATPase_C_sf"/>
</dbReference>
<evidence type="ECO:0000313" key="15">
    <source>
        <dbReference type="Proteomes" id="UP001371218"/>
    </source>
</evidence>
<dbReference type="InterPro" id="IPR036097">
    <property type="entry name" value="HisK_dim/P_sf"/>
</dbReference>
<evidence type="ECO:0000256" key="2">
    <source>
        <dbReference type="ARBA" id="ARBA00004370"/>
    </source>
</evidence>
<dbReference type="Pfam" id="PF02518">
    <property type="entry name" value="HATPase_c"/>
    <property type="match status" value="1"/>
</dbReference>
<dbReference type="EMBL" id="JBBUTG010000027">
    <property type="protein sequence ID" value="MEK8034341.1"/>
    <property type="molecule type" value="Genomic_DNA"/>
</dbReference>
<feature type="domain" description="Histidine kinase" evidence="12">
    <location>
        <begin position="258"/>
        <end position="469"/>
    </location>
</feature>
<dbReference type="SMART" id="SM00388">
    <property type="entry name" value="HisKA"/>
    <property type="match status" value="1"/>
</dbReference>
<dbReference type="InterPro" id="IPR005467">
    <property type="entry name" value="His_kinase_dom"/>
</dbReference>
<dbReference type="SUPFAM" id="SSF55874">
    <property type="entry name" value="ATPase domain of HSP90 chaperone/DNA topoisomerase II/histidine kinase"/>
    <property type="match status" value="1"/>
</dbReference>
<dbReference type="EC" id="2.7.13.3" evidence="3"/>
<dbReference type="PANTHER" id="PTHR45436">
    <property type="entry name" value="SENSOR HISTIDINE KINASE YKOH"/>
    <property type="match status" value="1"/>
</dbReference>
<evidence type="ECO:0000256" key="6">
    <source>
        <dbReference type="ARBA" id="ARBA00022692"/>
    </source>
</evidence>
<organism evidence="14 15">
    <name type="scientific">Ideonella lacteola</name>
    <dbReference type="NCBI Taxonomy" id="2984193"/>
    <lineage>
        <taxon>Bacteria</taxon>
        <taxon>Pseudomonadati</taxon>
        <taxon>Pseudomonadota</taxon>
        <taxon>Betaproteobacteria</taxon>
        <taxon>Burkholderiales</taxon>
        <taxon>Sphaerotilaceae</taxon>
        <taxon>Ideonella</taxon>
    </lineage>
</organism>
<dbReference type="CDD" id="cd00082">
    <property type="entry name" value="HisKA"/>
    <property type="match status" value="1"/>
</dbReference>
<dbReference type="Gene3D" id="1.10.287.130">
    <property type="match status" value="1"/>
</dbReference>
<evidence type="ECO:0000256" key="8">
    <source>
        <dbReference type="ARBA" id="ARBA00022989"/>
    </source>
</evidence>
<feature type="transmembrane region" description="Helical" evidence="11">
    <location>
        <begin position="179"/>
        <end position="197"/>
    </location>
</feature>
<dbReference type="Pfam" id="PF00512">
    <property type="entry name" value="HisKA"/>
    <property type="match status" value="1"/>
</dbReference>
<keyword evidence="8 11" id="KW-1133">Transmembrane helix</keyword>
<protein>
    <recommendedName>
        <fullName evidence="3">histidine kinase</fullName>
        <ecNumber evidence="3">2.7.13.3</ecNumber>
    </recommendedName>
</protein>
<dbReference type="PROSITE" id="PS50109">
    <property type="entry name" value="HIS_KIN"/>
    <property type="match status" value="1"/>
</dbReference>
<reference evidence="14 15" key="1">
    <citation type="submission" date="2024-04" db="EMBL/GenBank/DDBJ databases">
        <title>Novel species of the genus Ideonella isolated from streams.</title>
        <authorList>
            <person name="Lu H."/>
        </authorList>
    </citation>
    <scope>NUCLEOTIDE SEQUENCE [LARGE SCALE GENOMIC DNA]</scope>
    <source>
        <strain evidence="14 15">DXS29W</strain>
    </source>
</reference>
<evidence type="ECO:0000256" key="9">
    <source>
        <dbReference type="ARBA" id="ARBA00023012"/>
    </source>
</evidence>
<dbReference type="InterPro" id="IPR003660">
    <property type="entry name" value="HAMP_dom"/>
</dbReference>
<comment type="subcellular location">
    <subcellularLocation>
        <location evidence="2">Membrane</location>
    </subcellularLocation>
</comment>
<dbReference type="SUPFAM" id="SSF47384">
    <property type="entry name" value="Homodimeric domain of signal transducing histidine kinase"/>
    <property type="match status" value="1"/>
</dbReference>
<comment type="catalytic activity">
    <reaction evidence="1">
        <text>ATP + protein L-histidine = ADP + protein N-phospho-L-histidine.</text>
        <dbReference type="EC" id="2.7.13.3"/>
    </reaction>
</comment>
<keyword evidence="5" id="KW-0808">Transferase</keyword>
<evidence type="ECO:0000313" key="14">
    <source>
        <dbReference type="EMBL" id="MEK8034341.1"/>
    </source>
</evidence>
<dbReference type="CDD" id="cd00075">
    <property type="entry name" value="HATPase"/>
    <property type="match status" value="1"/>
</dbReference>
<evidence type="ECO:0000256" key="4">
    <source>
        <dbReference type="ARBA" id="ARBA00022553"/>
    </source>
</evidence>
<keyword evidence="7 14" id="KW-0418">Kinase</keyword>
<keyword evidence="15" id="KW-1185">Reference proteome</keyword>
<dbReference type="InterPro" id="IPR050428">
    <property type="entry name" value="TCS_sensor_his_kinase"/>
</dbReference>
<comment type="caution">
    <text evidence="14">The sequence shown here is derived from an EMBL/GenBank/DDBJ whole genome shotgun (WGS) entry which is preliminary data.</text>
</comment>
<dbReference type="InterPro" id="IPR013727">
    <property type="entry name" value="2CSK_N"/>
</dbReference>
<evidence type="ECO:0000259" key="12">
    <source>
        <dbReference type="PROSITE" id="PS50109"/>
    </source>
</evidence>
<dbReference type="RefSeq" id="WP_341428765.1">
    <property type="nucleotide sequence ID" value="NZ_JBBUTG010000027.1"/>
</dbReference>
<keyword evidence="4" id="KW-0597">Phosphoprotein</keyword>
<feature type="domain" description="HAMP" evidence="13">
    <location>
        <begin position="198"/>
        <end position="250"/>
    </location>
</feature>
<gene>
    <name evidence="14" type="ORF">AACH06_26235</name>
</gene>
<evidence type="ECO:0000256" key="11">
    <source>
        <dbReference type="SAM" id="Phobius"/>
    </source>
</evidence>
<keyword evidence="6 11" id="KW-0812">Transmembrane</keyword>